<feature type="non-terminal residue" evidence="1">
    <location>
        <position position="1"/>
    </location>
</feature>
<gene>
    <name evidence="1" type="ORF">FQX65_01495</name>
</gene>
<sequence>EVYEKINNYKTKPIPGSEEYELIFEKLYQEELRKKGMF</sequence>
<comment type="caution">
    <text evidence="1">The sequence shown here is derived from an EMBL/GenBank/DDBJ whole genome shotgun (WGS) entry which is preliminary data.</text>
</comment>
<proteinExistence type="predicted"/>
<dbReference type="InterPro" id="IPR007463">
    <property type="entry name" value="DUF507"/>
</dbReference>
<name>A0A6C7N5F8_CAMCO</name>
<protein>
    <submittedName>
        <fullName evidence="1">DUF507 family protein</fullName>
    </submittedName>
</protein>
<dbReference type="Pfam" id="PF04368">
    <property type="entry name" value="DUF507"/>
    <property type="match status" value="1"/>
</dbReference>
<evidence type="ECO:0000313" key="1">
    <source>
        <dbReference type="EMBL" id="ECK2813163.1"/>
    </source>
</evidence>
<accession>A0A6C7N5F8</accession>
<dbReference type="AlphaFoldDB" id="A0A6C7N5F8"/>
<organism evidence="1">
    <name type="scientific">Campylobacter coli</name>
    <dbReference type="NCBI Taxonomy" id="195"/>
    <lineage>
        <taxon>Bacteria</taxon>
        <taxon>Pseudomonadati</taxon>
        <taxon>Campylobacterota</taxon>
        <taxon>Epsilonproteobacteria</taxon>
        <taxon>Campylobacterales</taxon>
        <taxon>Campylobacteraceae</taxon>
        <taxon>Campylobacter</taxon>
    </lineage>
</organism>
<reference evidence="1" key="1">
    <citation type="submission" date="2019-07" db="EMBL/GenBank/DDBJ databases">
        <authorList>
            <consortium name="NARMS: The National Antimicrobial Resistance Monitoring System"/>
        </authorList>
    </citation>
    <scope>NUCLEOTIDE SEQUENCE</scope>
    <source>
        <strain evidence="1">FSIS31902397</strain>
    </source>
</reference>
<dbReference type="EMBL" id="AAJBFP010000007">
    <property type="protein sequence ID" value="ECK2813163.1"/>
    <property type="molecule type" value="Genomic_DNA"/>
</dbReference>